<evidence type="ECO:0000256" key="1">
    <source>
        <dbReference type="ARBA" id="ARBA00023054"/>
    </source>
</evidence>
<dbReference type="GO" id="GO:0005768">
    <property type="term" value="C:endosome"/>
    <property type="evidence" value="ECO:0007669"/>
    <property type="project" value="TreeGrafter"/>
</dbReference>
<organism evidence="3 4">
    <name type="scientific">Polypedilum vanderplanki</name>
    <name type="common">Sleeping chironomid midge</name>
    <dbReference type="NCBI Taxonomy" id="319348"/>
    <lineage>
        <taxon>Eukaryota</taxon>
        <taxon>Metazoa</taxon>
        <taxon>Ecdysozoa</taxon>
        <taxon>Arthropoda</taxon>
        <taxon>Hexapoda</taxon>
        <taxon>Insecta</taxon>
        <taxon>Pterygota</taxon>
        <taxon>Neoptera</taxon>
        <taxon>Endopterygota</taxon>
        <taxon>Diptera</taxon>
        <taxon>Nematocera</taxon>
        <taxon>Chironomoidea</taxon>
        <taxon>Chironomidae</taxon>
        <taxon>Chironominae</taxon>
        <taxon>Polypedilum</taxon>
        <taxon>Polypedilum</taxon>
    </lineage>
</organism>
<sequence>MFGRSNREFKPLVSMQIRLRNLIKITGINFDCDNKYDVYFTLHFSAFSKPFYTSKSVKIKNNKADWPEINCEQYRTSSHRFICIRVWQTMIVNNENNNSLKSINESVNNNDNKMLFLWGIYFSGLVVINPNSETIKFKQNTLLFHLDGGIFTSSEQILYQNQQQHQINNINYNSNNNVIIPSSLNEEADFKILPQDCDKRDGDNKYSVTNNFSINNANKYYHQQIEKSNSPSISSSPNANDHEKILNQNIDIVEILNEMMYHKVRYVSLEFPKNEIQCSYSLEKLLKMQEDQREYHSRIERNKLLANKICVKSPACLDLNLIMTKPVFYEPQKRTGMGKTLSKLLTQAPPKPELLLKSHDLKIKIECARFRIKLLTQERDRIKQYNKQLMAKREKLKDDNTEMETLTWNSFRTLNRENLRVYEEKLALQREVFTNVKLALSETRRFLLKELNEIYRVKKSDRIYTINGIHLPDAESYGESQSTPIEISIALGYVAHAVLIIAKIINIPLRNAIIHEGSRSKIMDNIKVLAPSDRVFPLFCRMTPPPNVLLYGVYLLNQNISQLKFMLNIPRGDLRATLANLWDLMNGINAEMRHFVEDVKPTENSASSMDSVPINVPLSLTRSLNRRKSRSLEDFEDVMEDFRENINLSAPDLLRSNPRIEKQIEQI</sequence>
<dbReference type="GO" id="GO:0035493">
    <property type="term" value="P:SNARE complex assembly"/>
    <property type="evidence" value="ECO:0007669"/>
    <property type="project" value="TreeGrafter"/>
</dbReference>
<keyword evidence="1 2" id="KW-0175">Coiled coil</keyword>
<reference evidence="3" key="1">
    <citation type="submission" date="2021-03" db="EMBL/GenBank/DDBJ databases">
        <title>Chromosome level genome of the anhydrobiotic midge Polypedilum vanderplanki.</title>
        <authorList>
            <person name="Yoshida Y."/>
            <person name="Kikawada T."/>
            <person name="Gusev O."/>
        </authorList>
    </citation>
    <scope>NUCLEOTIDE SEQUENCE</scope>
    <source>
        <strain evidence="3">NIAS01</strain>
        <tissue evidence="3">Whole body or cell culture</tissue>
    </source>
</reference>
<evidence type="ECO:0000256" key="2">
    <source>
        <dbReference type="SAM" id="Coils"/>
    </source>
</evidence>
<dbReference type="AlphaFoldDB" id="A0A9J6CHL0"/>
<keyword evidence="4" id="KW-1185">Reference proteome</keyword>
<gene>
    <name evidence="3" type="ORF">PVAND_010544</name>
</gene>
<name>A0A9J6CHL0_POLVA</name>
<dbReference type="GO" id="GO:0000323">
    <property type="term" value="C:lytic vacuole"/>
    <property type="evidence" value="ECO:0007669"/>
    <property type="project" value="TreeGrafter"/>
</dbReference>
<evidence type="ECO:0000313" key="4">
    <source>
        <dbReference type="Proteomes" id="UP001107558"/>
    </source>
</evidence>
<dbReference type="PANTHER" id="PTHR15157:SF5">
    <property type="entry name" value="UV RADIATION RESISTANCE-ASSOCIATED GENE PROTEIN"/>
    <property type="match status" value="1"/>
</dbReference>
<dbReference type="Pfam" id="PF10186">
    <property type="entry name" value="ATG14"/>
    <property type="match status" value="1"/>
</dbReference>
<dbReference type="Proteomes" id="UP001107558">
    <property type="component" value="Chromosome 1"/>
</dbReference>
<dbReference type="OrthoDB" id="72772at2759"/>
<dbReference type="GO" id="GO:0032991">
    <property type="term" value="C:protein-containing complex"/>
    <property type="evidence" value="ECO:0007669"/>
    <property type="project" value="UniProtKB-ARBA"/>
</dbReference>
<dbReference type="GO" id="GO:0000149">
    <property type="term" value="F:SNARE binding"/>
    <property type="evidence" value="ECO:0007669"/>
    <property type="project" value="TreeGrafter"/>
</dbReference>
<comment type="caution">
    <text evidence="3">The sequence shown here is derived from an EMBL/GenBank/DDBJ whole genome shotgun (WGS) entry which is preliminary data.</text>
</comment>
<proteinExistence type="predicted"/>
<evidence type="ECO:0000313" key="3">
    <source>
        <dbReference type="EMBL" id="KAG5681078.1"/>
    </source>
</evidence>
<dbReference type="PANTHER" id="PTHR15157">
    <property type="entry name" value="UV RADIATION RESISTANCE-ASSOCIATED GENE PROTEIN"/>
    <property type="match status" value="1"/>
</dbReference>
<accession>A0A9J6CHL0</accession>
<protein>
    <submittedName>
        <fullName evidence="3">Uncharacterized protein</fullName>
    </submittedName>
</protein>
<dbReference type="InterPro" id="IPR018791">
    <property type="entry name" value="UV_resistance/autophagy_Atg14"/>
</dbReference>
<dbReference type="EMBL" id="JADBJN010000001">
    <property type="protein sequence ID" value="KAG5681078.1"/>
    <property type="molecule type" value="Genomic_DNA"/>
</dbReference>
<feature type="coiled-coil region" evidence="2">
    <location>
        <begin position="372"/>
        <end position="406"/>
    </location>
</feature>